<reference evidence="3 4" key="1">
    <citation type="submission" date="2019-08" db="EMBL/GenBank/DDBJ databases">
        <authorList>
            <person name="Peeters C."/>
        </authorList>
    </citation>
    <scope>NUCLEOTIDE SEQUENCE [LARGE SCALE GENOMIC DNA]</scope>
    <source>
        <strain evidence="3 4">LMG 30175</strain>
    </source>
</reference>
<feature type="signal peptide" evidence="2">
    <location>
        <begin position="1"/>
        <end position="21"/>
    </location>
</feature>
<dbReference type="AlphaFoldDB" id="A0A5E4VHX5"/>
<gene>
    <name evidence="3" type="ORF">PTE30175_02601</name>
</gene>
<organism evidence="3 4">
    <name type="scientific">Pandoraea terrae</name>
    <dbReference type="NCBI Taxonomy" id="1537710"/>
    <lineage>
        <taxon>Bacteria</taxon>
        <taxon>Pseudomonadati</taxon>
        <taxon>Pseudomonadota</taxon>
        <taxon>Betaproteobacteria</taxon>
        <taxon>Burkholderiales</taxon>
        <taxon>Burkholderiaceae</taxon>
        <taxon>Pandoraea</taxon>
    </lineage>
</organism>
<evidence type="ECO:0000256" key="2">
    <source>
        <dbReference type="SAM" id="SignalP"/>
    </source>
</evidence>
<dbReference type="RefSeq" id="WP_150697447.1">
    <property type="nucleotide sequence ID" value="NZ_CABPRZ010000009.1"/>
</dbReference>
<feature type="chain" id="PRO_5022973024" description="Lipoprotein" evidence="2">
    <location>
        <begin position="22"/>
        <end position="101"/>
    </location>
</feature>
<evidence type="ECO:0000313" key="3">
    <source>
        <dbReference type="EMBL" id="VVE11791.1"/>
    </source>
</evidence>
<proteinExistence type="predicted"/>
<name>A0A5E4VHX5_9BURK</name>
<evidence type="ECO:0008006" key="5">
    <source>
        <dbReference type="Google" id="ProtNLM"/>
    </source>
</evidence>
<dbReference type="OrthoDB" id="8537668at2"/>
<accession>A0A5E4VHX5</accession>
<evidence type="ECO:0000313" key="4">
    <source>
        <dbReference type="Proteomes" id="UP000414233"/>
    </source>
</evidence>
<keyword evidence="2" id="KW-0732">Signal</keyword>
<sequence>MKRLFILMRVGIGACIGSALTGCYTSTPQWDAQFGNAVTQVRAMQTLNPGASQDRDPVLGIDGKAGNEAMNQYDKSFRSPSGDANAYVIGVGTGGSGGGSR</sequence>
<protein>
    <recommendedName>
        <fullName evidence="5">Lipoprotein</fullName>
    </recommendedName>
</protein>
<dbReference type="EMBL" id="CABPRZ010000009">
    <property type="protein sequence ID" value="VVE11791.1"/>
    <property type="molecule type" value="Genomic_DNA"/>
</dbReference>
<dbReference type="Proteomes" id="UP000414233">
    <property type="component" value="Unassembled WGS sequence"/>
</dbReference>
<dbReference type="PROSITE" id="PS51257">
    <property type="entry name" value="PROKAR_LIPOPROTEIN"/>
    <property type="match status" value="1"/>
</dbReference>
<keyword evidence="4" id="KW-1185">Reference proteome</keyword>
<feature type="region of interest" description="Disordered" evidence="1">
    <location>
        <begin position="49"/>
        <end position="83"/>
    </location>
</feature>
<evidence type="ECO:0000256" key="1">
    <source>
        <dbReference type="SAM" id="MobiDB-lite"/>
    </source>
</evidence>